<dbReference type="Proteomes" id="UP000325313">
    <property type="component" value="Unassembled WGS sequence"/>
</dbReference>
<gene>
    <name evidence="2" type="ORF">PGT21_014381</name>
    <name evidence="3" type="ORF">PGTUg99_028493</name>
</gene>
<comment type="caution">
    <text evidence="2">The sequence shown here is derived from an EMBL/GenBank/DDBJ whole genome shotgun (WGS) entry which is preliminary data.</text>
</comment>
<keyword evidence="1" id="KW-0732">Signal</keyword>
<dbReference type="Proteomes" id="UP000324748">
    <property type="component" value="Unassembled WGS sequence"/>
</dbReference>
<evidence type="ECO:0000256" key="1">
    <source>
        <dbReference type="SAM" id="SignalP"/>
    </source>
</evidence>
<evidence type="ECO:0000313" key="3">
    <source>
        <dbReference type="EMBL" id="KAA1093570.1"/>
    </source>
</evidence>
<proteinExistence type="predicted"/>
<evidence type="ECO:0000313" key="4">
    <source>
        <dbReference type="Proteomes" id="UP000324748"/>
    </source>
</evidence>
<feature type="chain" id="PRO_5036137064" evidence="1">
    <location>
        <begin position="20"/>
        <end position="122"/>
    </location>
</feature>
<accession>A0A5B0LTC1</accession>
<protein>
    <submittedName>
        <fullName evidence="2">Uncharacterized protein</fullName>
    </submittedName>
</protein>
<evidence type="ECO:0000313" key="2">
    <source>
        <dbReference type="EMBL" id="KAA1067682.1"/>
    </source>
</evidence>
<keyword evidence="4" id="KW-1185">Reference proteome</keyword>
<dbReference type="EMBL" id="VSWC01000184">
    <property type="protein sequence ID" value="KAA1067682.1"/>
    <property type="molecule type" value="Genomic_DNA"/>
</dbReference>
<sequence>MKSIFWAFAFSTLISRAWGILSVKFEHEGKPFYVFDRHFYKDDKAKLSSIMQLKRTIRGKDHNQLELMNLTDDNIRMKSAYLEPSFLYPRSMGHVPFYWHWKFKRLKKPLLKVQADQFSMPI</sequence>
<evidence type="ECO:0000313" key="5">
    <source>
        <dbReference type="Proteomes" id="UP000325313"/>
    </source>
</evidence>
<dbReference type="AlphaFoldDB" id="A0A5B0LTC1"/>
<feature type="signal peptide" evidence="1">
    <location>
        <begin position="1"/>
        <end position="19"/>
    </location>
</feature>
<name>A0A5B0LTC1_PUCGR</name>
<organism evidence="2 4">
    <name type="scientific">Puccinia graminis f. sp. tritici</name>
    <dbReference type="NCBI Taxonomy" id="56615"/>
    <lineage>
        <taxon>Eukaryota</taxon>
        <taxon>Fungi</taxon>
        <taxon>Dikarya</taxon>
        <taxon>Basidiomycota</taxon>
        <taxon>Pucciniomycotina</taxon>
        <taxon>Pucciniomycetes</taxon>
        <taxon>Pucciniales</taxon>
        <taxon>Pucciniaceae</taxon>
        <taxon>Puccinia</taxon>
    </lineage>
</organism>
<dbReference type="EMBL" id="VDEP01000374">
    <property type="protein sequence ID" value="KAA1093570.1"/>
    <property type="molecule type" value="Genomic_DNA"/>
</dbReference>
<reference evidence="4 5" key="1">
    <citation type="submission" date="2019-05" db="EMBL/GenBank/DDBJ databases">
        <title>Emergence of the Ug99 lineage of the wheat stem rust pathogen through somatic hybridization.</title>
        <authorList>
            <person name="Li F."/>
            <person name="Upadhyaya N.M."/>
            <person name="Sperschneider J."/>
            <person name="Matny O."/>
            <person name="Nguyen-Phuc H."/>
            <person name="Mago R."/>
            <person name="Raley C."/>
            <person name="Miller M.E."/>
            <person name="Silverstein K.A.T."/>
            <person name="Henningsen E."/>
            <person name="Hirsch C.D."/>
            <person name="Visser B."/>
            <person name="Pretorius Z.A."/>
            <person name="Steffenson B.J."/>
            <person name="Schwessinger B."/>
            <person name="Dodds P.N."/>
            <person name="Figueroa M."/>
        </authorList>
    </citation>
    <scope>NUCLEOTIDE SEQUENCE [LARGE SCALE GENOMIC DNA]</scope>
    <source>
        <strain evidence="2">21-0</strain>
        <strain evidence="3 5">Ug99</strain>
    </source>
</reference>